<gene>
    <name evidence="4" type="primary">Piso0_003469</name>
    <name evidence="4" type="ORF">GNLVRS01_PISO0G13008g</name>
    <name evidence="5" type="ORF">GNLVRS01_PISO0H13009g</name>
</gene>
<dbReference type="PROSITE" id="PS50297">
    <property type="entry name" value="ANK_REP_REGION"/>
    <property type="match status" value="5"/>
</dbReference>
<dbReference type="Pfam" id="PF12796">
    <property type="entry name" value="Ank_2"/>
    <property type="match status" value="2"/>
</dbReference>
<dbReference type="InterPro" id="IPR002110">
    <property type="entry name" value="Ankyrin_rpt"/>
</dbReference>
<reference evidence="6" key="2">
    <citation type="journal article" date="2012" name="G3 (Bethesda)">
        <title>Pichia sorbitophila, an interspecies yeast hybrid reveals early steps of genome resolution following polyploidization.</title>
        <authorList>
            <person name="Leh Louis V."/>
            <person name="Despons L."/>
            <person name="Friedrich A."/>
            <person name="Martin T."/>
            <person name="Durrens P."/>
            <person name="Casaregola S."/>
            <person name="Neuveglise C."/>
            <person name="Fairhead C."/>
            <person name="Marck C."/>
            <person name="Cruz J.A."/>
            <person name="Straub M.L."/>
            <person name="Kugler V."/>
            <person name="Sacerdot C."/>
            <person name="Uzunov Z."/>
            <person name="Thierry A."/>
            <person name="Weiss S."/>
            <person name="Bleykasten C."/>
            <person name="De Montigny J."/>
            <person name="Jacques N."/>
            <person name="Jung P."/>
            <person name="Lemaire M."/>
            <person name="Mallet S."/>
            <person name="Morel G."/>
            <person name="Richard G.F."/>
            <person name="Sarkar A."/>
            <person name="Savel G."/>
            <person name="Schacherer J."/>
            <person name="Seret M.L."/>
            <person name="Talla E."/>
            <person name="Samson G."/>
            <person name="Jubin C."/>
            <person name="Poulain J."/>
            <person name="Vacherie B."/>
            <person name="Barbe V."/>
            <person name="Pelletier E."/>
            <person name="Sherman D.J."/>
            <person name="Westhof E."/>
            <person name="Weissenbach J."/>
            <person name="Baret P.V."/>
            <person name="Wincker P."/>
            <person name="Gaillardin C."/>
            <person name="Dujon B."/>
            <person name="Souciet J.L."/>
        </authorList>
    </citation>
    <scope>NUCLEOTIDE SEQUENCE [LARGE SCALE GENOMIC DNA]</scope>
    <source>
        <strain evidence="6">ATCC MYA-4447 / BCRC 22081 / CBS 7064 / NBRC 10061 / NRRL Y-12695</strain>
    </source>
</reference>
<dbReference type="OrthoDB" id="539213at2759"/>
<dbReference type="PANTHER" id="PTHR24198">
    <property type="entry name" value="ANKYRIN REPEAT AND PROTEIN KINASE DOMAIN-CONTAINING PROTEIN"/>
    <property type="match status" value="1"/>
</dbReference>
<dbReference type="Proteomes" id="UP000005222">
    <property type="component" value="Chromosome G"/>
</dbReference>
<feature type="repeat" description="ANK" evidence="3">
    <location>
        <begin position="146"/>
        <end position="170"/>
    </location>
</feature>
<dbReference type="Proteomes" id="UP000005222">
    <property type="component" value="Chromosome H"/>
</dbReference>
<keyword evidence="6" id="KW-1185">Reference proteome</keyword>
<dbReference type="EMBL" id="FO082052">
    <property type="protein sequence ID" value="CCE81118.1"/>
    <property type="molecule type" value="Genomic_DNA"/>
</dbReference>
<name>G8YJ58_PICSO</name>
<dbReference type="InterPro" id="IPR036770">
    <property type="entry name" value="Ankyrin_rpt-contain_sf"/>
</dbReference>
<keyword evidence="2 3" id="KW-0040">ANK repeat</keyword>
<feature type="repeat" description="ANK" evidence="3">
    <location>
        <begin position="77"/>
        <end position="99"/>
    </location>
</feature>
<dbReference type="eggNOG" id="KOG4412">
    <property type="taxonomic scope" value="Eukaryota"/>
</dbReference>
<accession>G8YJ58</accession>
<evidence type="ECO:0000256" key="1">
    <source>
        <dbReference type="ARBA" id="ARBA00022737"/>
    </source>
</evidence>
<reference evidence="4" key="1">
    <citation type="submission" date="2011-10" db="EMBL/GenBank/DDBJ databases">
        <authorList>
            <person name="Genoscope - CEA"/>
        </authorList>
    </citation>
    <scope>NUCLEOTIDE SEQUENCE</scope>
</reference>
<feature type="repeat" description="ANK" evidence="3">
    <location>
        <begin position="112"/>
        <end position="133"/>
    </location>
</feature>
<evidence type="ECO:0000256" key="3">
    <source>
        <dbReference type="PROSITE-ProRule" id="PRU00023"/>
    </source>
</evidence>
<dbReference type="EMBL" id="FO082053">
    <property type="protein sequence ID" value="CCE80353.1"/>
    <property type="molecule type" value="Genomic_DNA"/>
</dbReference>
<dbReference type="Gene3D" id="1.25.40.20">
    <property type="entry name" value="Ankyrin repeat-containing domain"/>
    <property type="match status" value="1"/>
</dbReference>
<keyword evidence="1" id="KW-0677">Repeat</keyword>
<evidence type="ECO:0000313" key="5">
    <source>
        <dbReference type="EMBL" id="CCE81118.1"/>
    </source>
</evidence>
<feature type="repeat" description="ANK" evidence="3">
    <location>
        <begin position="180"/>
        <end position="212"/>
    </location>
</feature>
<dbReference type="PROSITE" id="PS50088">
    <property type="entry name" value="ANK_REPEAT"/>
    <property type="match status" value="5"/>
</dbReference>
<dbReference type="SUPFAM" id="SSF48403">
    <property type="entry name" value="Ankyrin repeat"/>
    <property type="match status" value="1"/>
</dbReference>
<dbReference type="PANTHER" id="PTHR24198:SF165">
    <property type="entry name" value="ANKYRIN REPEAT-CONTAINING PROTEIN-RELATED"/>
    <property type="match status" value="1"/>
</dbReference>
<dbReference type="SMART" id="SM00248">
    <property type="entry name" value="ANK"/>
    <property type="match status" value="5"/>
</dbReference>
<protein>
    <submittedName>
        <fullName evidence="4">Piso0_003469 protein</fullName>
    </submittedName>
</protein>
<evidence type="ECO:0000313" key="4">
    <source>
        <dbReference type="EMBL" id="CCE80353.1"/>
    </source>
</evidence>
<evidence type="ECO:0000313" key="6">
    <source>
        <dbReference type="Proteomes" id="UP000005222"/>
    </source>
</evidence>
<proteinExistence type="predicted"/>
<dbReference type="FunCoup" id="G8YJ58">
    <property type="interactions" value="284"/>
</dbReference>
<evidence type="ECO:0000256" key="2">
    <source>
        <dbReference type="ARBA" id="ARBA00023043"/>
    </source>
</evidence>
<dbReference type="InParanoid" id="G8YJ58"/>
<feature type="repeat" description="ANK" evidence="3">
    <location>
        <begin position="41"/>
        <end position="73"/>
    </location>
</feature>
<organism evidence="4 6">
    <name type="scientific">Pichia sorbitophila (strain ATCC MYA-4447 / BCRC 22081 / CBS 7064 / NBRC 10061 / NRRL Y-12695)</name>
    <name type="common">Hybrid yeast</name>
    <dbReference type="NCBI Taxonomy" id="559304"/>
    <lineage>
        <taxon>Eukaryota</taxon>
        <taxon>Fungi</taxon>
        <taxon>Dikarya</taxon>
        <taxon>Ascomycota</taxon>
        <taxon>Saccharomycotina</taxon>
        <taxon>Pichiomycetes</taxon>
        <taxon>Debaryomycetaceae</taxon>
        <taxon>Millerozyma</taxon>
    </lineage>
</organism>
<sequence length="234" mass="25729">MSTSGEDPKKLINEYVRDNKYLLVKQFLAENPRLALAKDDDERTPLHWACSINNTEMVQLLIDNIKNVDIDEITDESGWTPVHIASSLGNEDIIDSLMKLNPTPDIDLATTSGTTALHLAISKNHYDLVKKLITVYKASCRTKDKKGFTGLHRAASIGSQPIIKLIVEHGKVNINAKDMDGWTSLHHALAEGHGDAAVLLVGLGADPSITNGNDETPAQVAVDEKVRKYFETHI</sequence>
<dbReference type="AlphaFoldDB" id="G8YJ58"/>
<dbReference type="HOGENOM" id="CLU_000134_18_2_1"/>
<dbReference type="STRING" id="559304.G8YJ58"/>